<dbReference type="HOGENOM" id="CLU_1603391_0_0_1"/>
<evidence type="ECO:0000313" key="3">
    <source>
        <dbReference type="Proteomes" id="UP000007148"/>
    </source>
</evidence>
<keyword evidence="1" id="KW-0812">Transmembrane</keyword>
<dbReference type="AlphaFoldDB" id="G4TNP4"/>
<proteinExistence type="predicted"/>
<comment type="caution">
    <text evidence="2">The sequence shown here is derived from an EMBL/GenBank/DDBJ whole genome shotgun (WGS) entry which is preliminary data.</text>
</comment>
<accession>G4TNP4</accession>
<evidence type="ECO:0000256" key="1">
    <source>
        <dbReference type="SAM" id="Phobius"/>
    </source>
</evidence>
<sequence>MDPTLTFKNLLHFESLPFAEHCKTQPPERLEILKRQKQHELMVYSTSMGAASLFAAVWFGSIGLLGCLIPLRILSILREQLNIIDQIINVQITERLQTTFEREKRAMFAQWASVQYYVERKCLAMMKRQGLMVKQLTNGEKAKPRLRKRKSSTLFYGPATPPTTPA</sequence>
<name>G4TNP4_SERID</name>
<organism evidence="2 3">
    <name type="scientific">Serendipita indica (strain DSM 11827)</name>
    <name type="common">Root endophyte fungus</name>
    <name type="synonym">Piriformospora indica</name>
    <dbReference type="NCBI Taxonomy" id="1109443"/>
    <lineage>
        <taxon>Eukaryota</taxon>
        <taxon>Fungi</taxon>
        <taxon>Dikarya</taxon>
        <taxon>Basidiomycota</taxon>
        <taxon>Agaricomycotina</taxon>
        <taxon>Agaricomycetes</taxon>
        <taxon>Sebacinales</taxon>
        <taxon>Serendipitaceae</taxon>
        <taxon>Serendipita</taxon>
    </lineage>
</organism>
<dbReference type="Proteomes" id="UP000007148">
    <property type="component" value="Unassembled WGS sequence"/>
</dbReference>
<dbReference type="EMBL" id="CAFZ01000191">
    <property type="protein sequence ID" value="CCA72937.1"/>
    <property type="molecule type" value="Genomic_DNA"/>
</dbReference>
<keyword evidence="1" id="KW-0472">Membrane</keyword>
<keyword evidence="1" id="KW-1133">Transmembrane helix</keyword>
<reference evidence="2 3" key="1">
    <citation type="journal article" date="2011" name="PLoS Pathog.">
        <title>Endophytic Life Strategies Decoded by Genome and Transcriptome Analyses of the Mutualistic Root Symbiont Piriformospora indica.</title>
        <authorList>
            <person name="Zuccaro A."/>
            <person name="Lahrmann U."/>
            <person name="Guldener U."/>
            <person name="Langen G."/>
            <person name="Pfiffi S."/>
            <person name="Biedenkopf D."/>
            <person name="Wong P."/>
            <person name="Samans B."/>
            <person name="Grimm C."/>
            <person name="Basiewicz M."/>
            <person name="Murat C."/>
            <person name="Martin F."/>
            <person name="Kogel K.H."/>
        </authorList>
    </citation>
    <scope>NUCLEOTIDE SEQUENCE [LARGE SCALE GENOMIC DNA]</scope>
    <source>
        <strain evidence="2 3">DSM 11827</strain>
    </source>
</reference>
<feature type="transmembrane region" description="Helical" evidence="1">
    <location>
        <begin position="50"/>
        <end position="71"/>
    </location>
</feature>
<dbReference type="InParanoid" id="G4TNP4"/>
<keyword evidence="3" id="KW-1185">Reference proteome</keyword>
<gene>
    <name evidence="2" type="ORF">PIIN_06873</name>
</gene>
<protein>
    <submittedName>
        <fullName evidence="2">Uncharacterized protein</fullName>
    </submittedName>
</protein>
<evidence type="ECO:0000313" key="2">
    <source>
        <dbReference type="EMBL" id="CCA72937.1"/>
    </source>
</evidence>